<evidence type="ECO:0000313" key="4">
    <source>
        <dbReference type="Proteomes" id="UP000018208"/>
    </source>
</evidence>
<keyword evidence="1" id="KW-0732">Signal</keyword>
<proteinExistence type="predicted"/>
<feature type="signal peptide" evidence="1">
    <location>
        <begin position="1"/>
        <end position="15"/>
    </location>
</feature>
<sequence>MLASAICLLALLTTALNLRKISLYGQISCILGTRILQEKPLVARRLKVVPGERAALVGLSTVFFAYINARHCQKVQEALVLGCLLCDITACASALKRSGKTLMRADAVTQTGHESPLLPEGIFISRVQRIG</sequence>
<dbReference type="VEuPathDB" id="GiardiaDB:SS50377_22875"/>
<evidence type="ECO:0000313" key="2">
    <source>
        <dbReference type="EMBL" id="EST48727.1"/>
    </source>
</evidence>
<dbReference type="EMBL" id="KI545978">
    <property type="protein sequence ID" value="EST48727.1"/>
    <property type="molecule type" value="Genomic_DNA"/>
</dbReference>
<evidence type="ECO:0000313" key="3">
    <source>
        <dbReference type="EMBL" id="KAH0575248.1"/>
    </source>
</evidence>
<reference evidence="3" key="2">
    <citation type="submission" date="2020-12" db="EMBL/GenBank/DDBJ databases">
        <title>New Spironucleus salmonicida genome in near-complete chromosomes.</title>
        <authorList>
            <person name="Xu F."/>
            <person name="Kurt Z."/>
            <person name="Jimenez-Gonzalez A."/>
            <person name="Astvaldsson A."/>
            <person name="Andersson J.O."/>
            <person name="Svard S.G."/>
        </authorList>
    </citation>
    <scope>NUCLEOTIDE SEQUENCE</scope>
    <source>
        <strain evidence="3">ATCC 50377</strain>
    </source>
</reference>
<evidence type="ECO:0000256" key="1">
    <source>
        <dbReference type="SAM" id="SignalP"/>
    </source>
</evidence>
<dbReference type="Proteomes" id="UP000018208">
    <property type="component" value="Unassembled WGS sequence"/>
</dbReference>
<dbReference type="AlphaFoldDB" id="V6LVS2"/>
<name>V6LVS2_9EUKA</name>
<keyword evidence="4" id="KW-1185">Reference proteome</keyword>
<dbReference type="EMBL" id="AUWU02000003">
    <property type="protein sequence ID" value="KAH0575248.1"/>
    <property type="molecule type" value="Genomic_DNA"/>
</dbReference>
<organism evidence="2">
    <name type="scientific">Spironucleus salmonicida</name>
    <dbReference type="NCBI Taxonomy" id="348837"/>
    <lineage>
        <taxon>Eukaryota</taxon>
        <taxon>Metamonada</taxon>
        <taxon>Diplomonadida</taxon>
        <taxon>Hexamitidae</taxon>
        <taxon>Hexamitinae</taxon>
        <taxon>Spironucleus</taxon>
    </lineage>
</organism>
<reference evidence="2 3" key="1">
    <citation type="journal article" date="2014" name="PLoS Genet.">
        <title>The Genome of Spironucleus salmonicida Highlights a Fish Pathogen Adapted to Fluctuating Environments.</title>
        <authorList>
            <person name="Xu F."/>
            <person name="Jerlstrom-Hultqvist J."/>
            <person name="Einarsson E."/>
            <person name="Astvaldsson A."/>
            <person name="Svard S.G."/>
            <person name="Andersson J.O."/>
        </authorList>
    </citation>
    <scope>NUCLEOTIDE SEQUENCE</scope>
    <source>
        <strain evidence="3">ATCC 50377</strain>
    </source>
</reference>
<accession>V6LVS2</accession>
<protein>
    <submittedName>
        <fullName evidence="2">Uncharacterized protein</fullName>
    </submittedName>
</protein>
<gene>
    <name evidence="2" type="ORF">SS50377_11044</name>
    <name evidence="3" type="ORF">SS50377_22875</name>
</gene>
<feature type="chain" id="PRO_5013357016" evidence="1">
    <location>
        <begin position="16"/>
        <end position="131"/>
    </location>
</feature>